<dbReference type="CDD" id="cd06223">
    <property type="entry name" value="PRTases_typeI"/>
    <property type="match status" value="1"/>
</dbReference>
<dbReference type="InterPro" id="IPR029057">
    <property type="entry name" value="PRTase-like"/>
</dbReference>
<dbReference type="KEGG" id="fes:HER31_16720"/>
<proteinExistence type="inferred from homology"/>
<gene>
    <name evidence="3" type="ORF">HER31_16720</name>
</gene>
<dbReference type="PANTHER" id="PTHR47505:SF1">
    <property type="entry name" value="DNA UTILIZATION PROTEIN YHGH"/>
    <property type="match status" value="1"/>
</dbReference>
<dbReference type="Gene3D" id="3.40.50.2020">
    <property type="match status" value="1"/>
</dbReference>
<dbReference type="EMBL" id="CP051180">
    <property type="protein sequence ID" value="QIZ78400.1"/>
    <property type="molecule type" value="Genomic_DNA"/>
</dbReference>
<dbReference type="InterPro" id="IPR051910">
    <property type="entry name" value="ComF/GntX_DNA_util-trans"/>
</dbReference>
<accession>A0A6H1UIG6</accession>
<comment type="similarity">
    <text evidence="1">Belongs to the ComF/GntX family.</text>
</comment>
<dbReference type="InterPro" id="IPR000836">
    <property type="entry name" value="PRTase_dom"/>
</dbReference>
<sequence length="240" mass="26840">MAIYSSIWQTLLGSLPNRCLLCQQHVTHGRALCSVCLADAKPEGLCLRCTKPLPPYSQVTRCGACLSKRHWRPLHVAFPYNNDVGKLVAQMKMKQQWSLLEPLCNALIERLDTTTLPSALVPIPMHRQRLRQQGCNHALLIADELGRQLNIPVKPELITKSKPSLSQHQLGGTQRRSNLKHSFSCPKHLPQTNIALVDDIITTGTTLAVAATALQQHSHQVSQYWALASAMHRKERLCRS</sequence>
<evidence type="ECO:0000313" key="3">
    <source>
        <dbReference type="EMBL" id="QIZ78400.1"/>
    </source>
</evidence>
<dbReference type="RefSeq" id="WP_168662331.1">
    <property type="nucleotide sequence ID" value="NZ_CP051180.1"/>
</dbReference>
<feature type="domain" description="Double zinc ribbon" evidence="2">
    <location>
        <begin position="15"/>
        <end position="66"/>
    </location>
</feature>
<dbReference type="InterPro" id="IPR044005">
    <property type="entry name" value="DZR_2"/>
</dbReference>
<evidence type="ECO:0000259" key="2">
    <source>
        <dbReference type="Pfam" id="PF18912"/>
    </source>
</evidence>
<name>A0A6H1UIG6_9GAMM</name>
<protein>
    <submittedName>
        <fullName evidence="3">ComF family protein</fullName>
    </submittedName>
</protein>
<dbReference type="SUPFAM" id="SSF53271">
    <property type="entry name" value="PRTase-like"/>
    <property type="match status" value="1"/>
</dbReference>
<reference evidence="3 4" key="1">
    <citation type="submission" date="2020-04" db="EMBL/GenBank/DDBJ databases">
        <title>Ferrimonas sp. S7 isolated from sea water.</title>
        <authorList>
            <person name="Bae S.S."/>
            <person name="Baek K."/>
        </authorList>
    </citation>
    <scope>NUCLEOTIDE SEQUENCE [LARGE SCALE GENOMIC DNA]</scope>
    <source>
        <strain evidence="3 4">S7</strain>
    </source>
</reference>
<dbReference type="Pfam" id="PF18912">
    <property type="entry name" value="DZR_2"/>
    <property type="match status" value="1"/>
</dbReference>
<organism evidence="3 4">
    <name type="scientific">Ferrimonas lipolytica</name>
    <dbReference type="NCBI Taxonomy" id="2724191"/>
    <lineage>
        <taxon>Bacteria</taxon>
        <taxon>Pseudomonadati</taxon>
        <taxon>Pseudomonadota</taxon>
        <taxon>Gammaproteobacteria</taxon>
        <taxon>Alteromonadales</taxon>
        <taxon>Ferrimonadaceae</taxon>
        <taxon>Ferrimonas</taxon>
    </lineage>
</organism>
<evidence type="ECO:0000313" key="4">
    <source>
        <dbReference type="Proteomes" id="UP000501602"/>
    </source>
</evidence>
<dbReference type="PANTHER" id="PTHR47505">
    <property type="entry name" value="DNA UTILIZATION PROTEIN YHGH"/>
    <property type="match status" value="1"/>
</dbReference>
<dbReference type="AlphaFoldDB" id="A0A6H1UIG6"/>
<keyword evidence="4" id="KW-1185">Reference proteome</keyword>
<dbReference type="Proteomes" id="UP000501602">
    <property type="component" value="Chromosome"/>
</dbReference>
<evidence type="ECO:0000256" key="1">
    <source>
        <dbReference type="ARBA" id="ARBA00008007"/>
    </source>
</evidence>